<dbReference type="InterPro" id="IPR008962">
    <property type="entry name" value="PapD-like_sf"/>
</dbReference>
<feature type="region of interest" description="Disordered" evidence="6">
    <location>
        <begin position="396"/>
        <end position="424"/>
    </location>
</feature>
<comment type="subcellular location">
    <subcellularLocation>
        <location evidence="1">Membrane</location>
        <topology evidence="1">Single-pass type IV membrane protein</topology>
    </subcellularLocation>
</comment>
<evidence type="ECO:0000259" key="7">
    <source>
        <dbReference type="PROSITE" id="PS50202"/>
    </source>
</evidence>
<evidence type="ECO:0000313" key="8">
    <source>
        <dbReference type="EMBL" id="KNE61888.1"/>
    </source>
</evidence>
<dbReference type="PROSITE" id="PS50202">
    <property type="entry name" value="MSP"/>
    <property type="match status" value="1"/>
</dbReference>
<keyword evidence="3" id="KW-0812">Transmembrane</keyword>
<organism evidence="8 9">
    <name type="scientific">Allomyces macrogynus (strain ATCC 38327)</name>
    <name type="common">Allomyces javanicus var. macrogynus</name>
    <dbReference type="NCBI Taxonomy" id="578462"/>
    <lineage>
        <taxon>Eukaryota</taxon>
        <taxon>Fungi</taxon>
        <taxon>Fungi incertae sedis</taxon>
        <taxon>Blastocladiomycota</taxon>
        <taxon>Blastocladiomycetes</taxon>
        <taxon>Blastocladiales</taxon>
        <taxon>Blastocladiaceae</taxon>
        <taxon>Allomyces</taxon>
    </lineage>
</organism>
<dbReference type="Pfam" id="PF00635">
    <property type="entry name" value="Motile_Sperm"/>
    <property type="match status" value="1"/>
</dbReference>
<dbReference type="VEuPathDB" id="FungiDB:AMAG_07158"/>
<dbReference type="GO" id="GO:0061817">
    <property type="term" value="P:endoplasmic reticulum-plasma membrane tethering"/>
    <property type="evidence" value="ECO:0007669"/>
    <property type="project" value="TreeGrafter"/>
</dbReference>
<dbReference type="InterPro" id="IPR000535">
    <property type="entry name" value="MSP_dom"/>
</dbReference>
<keyword evidence="9" id="KW-1185">Reference proteome</keyword>
<keyword evidence="5" id="KW-0472">Membrane</keyword>
<sequence length="457" mass="46565">MADALLVVDPPGAIEFARPLDQGAATSLTLSSAPNANSHVVFKVKTTAPKLYYVRPNLGLLPRGSTMAPLDVTVCLLPPAAPIPAEAKCRDKFLIQAACVTDEEAAGAAENMDRIVELWAAIDKDPVRKSAVREHKLRCAYVDRTSSSSNPAMNPTASIAMPTPGSAAQSVMSLSANPTAPVTTTTASRPPHLDVLGVVATAMALPPSPLVTAISIPASPNEGGAPNPSPMTALAESAAGVVARVAAMTAAAAAVRQAPVPVSQAQGVETVRSVETGSLGIVASSEPAGAAIRGSSSGSKPDVVAATAALTGPTGNGSGGGIKTAVPVNKRESTTPPPAAVAVMPVAVPPPSTSTIALKVDALEAEVARLQEELKGKNATVSKLQTQMRALHEQLAAAQADADRARQGTKPPRYSAEKQQHPQHQQQQVVVVASEAWSMQVLVVVAVAAFVSGAVLF</sequence>
<dbReference type="GO" id="GO:0005886">
    <property type="term" value="C:plasma membrane"/>
    <property type="evidence" value="ECO:0007669"/>
    <property type="project" value="TreeGrafter"/>
</dbReference>
<reference evidence="8 9" key="1">
    <citation type="submission" date="2009-11" db="EMBL/GenBank/DDBJ databases">
        <title>Annotation of Allomyces macrogynus ATCC 38327.</title>
        <authorList>
            <consortium name="The Broad Institute Genome Sequencing Platform"/>
            <person name="Russ C."/>
            <person name="Cuomo C."/>
            <person name="Burger G."/>
            <person name="Gray M.W."/>
            <person name="Holland P.W.H."/>
            <person name="King N."/>
            <person name="Lang F.B.F."/>
            <person name="Roger A.J."/>
            <person name="Ruiz-Trillo I."/>
            <person name="Young S.K."/>
            <person name="Zeng Q."/>
            <person name="Gargeya S."/>
            <person name="Fitzgerald M."/>
            <person name="Haas B."/>
            <person name="Abouelleil A."/>
            <person name="Alvarado L."/>
            <person name="Arachchi H.M."/>
            <person name="Berlin A."/>
            <person name="Chapman S.B."/>
            <person name="Gearin G."/>
            <person name="Goldberg J."/>
            <person name="Griggs A."/>
            <person name="Gujja S."/>
            <person name="Hansen M."/>
            <person name="Heiman D."/>
            <person name="Howarth C."/>
            <person name="Larimer J."/>
            <person name="Lui A."/>
            <person name="MacDonald P.J.P."/>
            <person name="McCowen C."/>
            <person name="Montmayeur A."/>
            <person name="Murphy C."/>
            <person name="Neiman D."/>
            <person name="Pearson M."/>
            <person name="Priest M."/>
            <person name="Roberts A."/>
            <person name="Saif S."/>
            <person name="Shea T."/>
            <person name="Sisk P."/>
            <person name="Stolte C."/>
            <person name="Sykes S."/>
            <person name="Wortman J."/>
            <person name="Nusbaum C."/>
            <person name="Birren B."/>
        </authorList>
    </citation>
    <scope>NUCLEOTIDE SEQUENCE [LARGE SCALE GENOMIC DNA]</scope>
    <source>
        <strain evidence="8 9">ATCC 38327</strain>
    </source>
</reference>
<dbReference type="SUPFAM" id="SSF49354">
    <property type="entry name" value="PapD-like"/>
    <property type="match status" value="1"/>
</dbReference>
<accession>A0A0L0SH98</accession>
<evidence type="ECO:0000256" key="4">
    <source>
        <dbReference type="ARBA" id="ARBA00022989"/>
    </source>
</evidence>
<dbReference type="GO" id="GO:0005789">
    <property type="term" value="C:endoplasmic reticulum membrane"/>
    <property type="evidence" value="ECO:0007669"/>
    <property type="project" value="InterPro"/>
</dbReference>
<feature type="domain" description="MSP" evidence="7">
    <location>
        <begin position="5"/>
        <end position="137"/>
    </location>
</feature>
<dbReference type="Gene3D" id="2.60.40.10">
    <property type="entry name" value="Immunoglobulins"/>
    <property type="match status" value="1"/>
</dbReference>
<dbReference type="InterPro" id="IPR016763">
    <property type="entry name" value="VAP"/>
</dbReference>
<proteinExistence type="inferred from homology"/>
<dbReference type="EMBL" id="GG745339">
    <property type="protein sequence ID" value="KNE61888.1"/>
    <property type="molecule type" value="Genomic_DNA"/>
</dbReference>
<dbReference type="Proteomes" id="UP000054350">
    <property type="component" value="Unassembled WGS sequence"/>
</dbReference>
<evidence type="ECO:0000256" key="6">
    <source>
        <dbReference type="SAM" id="MobiDB-lite"/>
    </source>
</evidence>
<evidence type="ECO:0000313" key="9">
    <source>
        <dbReference type="Proteomes" id="UP000054350"/>
    </source>
</evidence>
<evidence type="ECO:0000256" key="2">
    <source>
        <dbReference type="ARBA" id="ARBA00008932"/>
    </source>
</evidence>
<dbReference type="PANTHER" id="PTHR10809">
    <property type="entry name" value="VESICLE-ASSOCIATED MEMBRANE PROTEIN-ASSOCIATED PROTEIN"/>
    <property type="match status" value="1"/>
</dbReference>
<dbReference type="GO" id="GO:0090158">
    <property type="term" value="P:endoplasmic reticulum membrane organization"/>
    <property type="evidence" value="ECO:0007669"/>
    <property type="project" value="TreeGrafter"/>
</dbReference>
<keyword evidence="4" id="KW-1133">Transmembrane helix</keyword>
<dbReference type="OrthoDB" id="264603at2759"/>
<evidence type="ECO:0000256" key="5">
    <source>
        <dbReference type="ARBA" id="ARBA00023136"/>
    </source>
</evidence>
<dbReference type="InterPro" id="IPR013783">
    <property type="entry name" value="Ig-like_fold"/>
</dbReference>
<reference evidence="9" key="2">
    <citation type="submission" date="2009-11" db="EMBL/GenBank/DDBJ databases">
        <title>The Genome Sequence of Allomyces macrogynus strain ATCC 38327.</title>
        <authorList>
            <consortium name="The Broad Institute Genome Sequencing Platform"/>
            <person name="Russ C."/>
            <person name="Cuomo C."/>
            <person name="Shea T."/>
            <person name="Young S.K."/>
            <person name="Zeng Q."/>
            <person name="Koehrsen M."/>
            <person name="Haas B."/>
            <person name="Borodovsky M."/>
            <person name="Guigo R."/>
            <person name="Alvarado L."/>
            <person name="Berlin A."/>
            <person name="Borenstein D."/>
            <person name="Chen Z."/>
            <person name="Engels R."/>
            <person name="Freedman E."/>
            <person name="Gellesch M."/>
            <person name="Goldberg J."/>
            <person name="Griggs A."/>
            <person name="Gujja S."/>
            <person name="Heiman D."/>
            <person name="Hepburn T."/>
            <person name="Howarth C."/>
            <person name="Jen D."/>
            <person name="Larson L."/>
            <person name="Lewis B."/>
            <person name="Mehta T."/>
            <person name="Park D."/>
            <person name="Pearson M."/>
            <person name="Roberts A."/>
            <person name="Saif S."/>
            <person name="Shenoy N."/>
            <person name="Sisk P."/>
            <person name="Stolte C."/>
            <person name="Sykes S."/>
            <person name="Walk T."/>
            <person name="White J."/>
            <person name="Yandava C."/>
            <person name="Burger G."/>
            <person name="Gray M.W."/>
            <person name="Holland P.W.H."/>
            <person name="King N."/>
            <person name="Lang F.B.F."/>
            <person name="Roger A.J."/>
            <person name="Ruiz-Trillo I."/>
            <person name="Lander E."/>
            <person name="Nusbaum C."/>
        </authorList>
    </citation>
    <scope>NUCLEOTIDE SEQUENCE [LARGE SCALE GENOMIC DNA]</scope>
    <source>
        <strain evidence="9">ATCC 38327</strain>
    </source>
</reference>
<evidence type="ECO:0000256" key="1">
    <source>
        <dbReference type="ARBA" id="ARBA00004211"/>
    </source>
</evidence>
<evidence type="ECO:0000256" key="3">
    <source>
        <dbReference type="ARBA" id="ARBA00022692"/>
    </source>
</evidence>
<dbReference type="AlphaFoldDB" id="A0A0L0SH98"/>
<name>A0A0L0SH98_ALLM3</name>
<dbReference type="PANTHER" id="PTHR10809:SF6">
    <property type="entry name" value="AT11025P-RELATED"/>
    <property type="match status" value="1"/>
</dbReference>
<gene>
    <name evidence="8" type="ORF">AMAG_07158</name>
</gene>
<protein>
    <recommendedName>
        <fullName evidence="7">MSP domain-containing protein</fullName>
    </recommendedName>
</protein>
<comment type="similarity">
    <text evidence="2">Belongs to the VAMP-associated protein (VAP) (TC 9.B.17) family.</text>
</comment>